<evidence type="ECO:0000256" key="5">
    <source>
        <dbReference type="ARBA" id="ARBA00013189"/>
    </source>
</evidence>
<comment type="similarity">
    <text evidence="4 10">Belongs to the NAD(P)-dependent epimerase/dehydratase family.</text>
</comment>
<protein>
    <recommendedName>
        <fullName evidence="6 10">UDP-glucose 4-epimerase</fullName>
        <ecNumber evidence="5 10">5.1.3.2</ecNumber>
    </recommendedName>
</protein>
<name>A0A843YRK9_9BURK</name>
<feature type="domain" description="NAD-dependent epimerase/dehydratase" evidence="11">
    <location>
        <begin position="7"/>
        <end position="254"/>
    </location>
</feature>
<dbReference type="GO" id="GO:0005829">
    <property type="term" value="C:cytosol"/>
    <property type="evidence" value="ECO:0007669"/>
    <property type="project" value="TreeGrafter"/>
</dbReference>
<evidence type="ECO:0000256" key="8">
    <source>
        <dbReference type="ARBA" id="ARBA00023144"/>
    </source>
</evidence>
<dbReference type="NCBIfam" id="TIGR01179">
    <property type="entry name" value="galE"/>
    <property type="match status" value="1"/>
</dbReference>
<dbReference type="CDD" id="cd05247">
    <property type="entry name" value="UDP_G4E_1_SDR_e"/>
    <property type="match status" value="1"/>
</dbReference>
<dbReference type="PANTHER" id="PTHR43725">
    <property type="entry name" value="UDP-GLUCOSE 4-EPIMERASE"/>
    <property type="match status" value="1"/>
</dbReference>
<dbReference type="EMBL" id="WINI01000001">
    <property type="protein sequence ID" value="MQQ99355.1"/>
    <property type="molecule type" value="Genomic_DNA"/>
</dbReference>
<sequence length="344" mass="37297">MTYNKTILVTGAAGYIGSHICVELLAEKYQVIAVDNLCNSSVRAIQRVEQISQCALPFYAIDIRDGKTLDELLQKHHIDAVIHCAGLKIMSESVAQPLRYFQNNVAGTATLLETMAQHNIKTVIFSSSAAVYGTPTAVPIAESAPLLANNPYSHSKLMVEQLLADMTLADPAWAIGVLRYFNPVGAHDSGLIGETSHPQSNNLMPSIVRVASGQQSSLPIFGDDYPTADGTGVRDYIHVMDVANAHVAALAHLLQNTNDDARNFTLNLGTGQGHSVLDIVRTFEITCGQSVPYYIESRRSSDTAACYADASQAAALLNWSAKKGLAEMCADHWRWHVQNPNGYL</sequence>
<organism evidence="12 13">
    <name type="scientific">Glaciimonas soli</name>
    <dbReference type="NCBI Taxonomy" id="2590999"/>
    <lineage>
        <taxon>Bacteria</taxon>
        <taxon>Pseudomonadati</taxon>
        <taxon>Pseudomonadota</taxon>
        <taxon>Betaproteobacteria</taxon>
        <taxon>Burkholderiales</taxon>
        <taxon>Oxalobacteraceae</taxon>
        <taxon>Glaciimonas</taxon>
    </lineage>
</organism>
<evidence type="ECO:0000256" key="7">
    <source>
        <dbReference type="ARBA" id="ARBA00023027"/>
    </source>
</evidence>
<gene>
    <name evidence="12" type="primary">galE</name>
    <name evidence="12" type="ORF">GEV47_01470</name>
</gene>
<dbReference type="RefSeq" id="WP_153232942.1">
    <property type="nucleotide sequence ID" value="NZ_WINI01000001.1"/>
</dbReference>
<dbReference type="EC" id="5.1.3.2" evidence="5 10"/>
<evidence type="ECO:0000313" key="12">
    <source>
        <dbReference type="EMBL" id="MQQ99355.1"/>
    </source>
</evidence>
<proteinExistence type="inferred from homology"/>
<comment type="catalytic activity">
    <reaction evidence="1 10">
        <text>UDP-alpha-D-glucose = UDP-alpha-D-galactose</text>
        <dbReference type="Rhea" id="RHEA:22168"/>
        <dbReference type="ChEBI" id="CHEBI:58885"/>
        <dbReference type="ChEBI" id="CHEBI:66914"/>
        <dbReference type="EC" id="5.1.3.2"/>
    </reaction>
</comment>
<dbReference type="NCBIfam" id="NF007956">
    <property type="entry name" value="PRK10675.1"/>
    <property type="match status" value="1"/>
</dbReference>
<dbReference type="GO" id="GO:0003978">
    <property type="term" value="F:UDP-glucose 4-epimerase activity"/>
    <property type="evidence" value="ECO:0007669"/>
    <property type="project" value="UniProtKB-UniRule"/>
</dbReference>
<dbReference type="GO" id="GO:0006012">
    <property type="term" value="P:galactose metabolic process"/>
    <property type="evidence" value="ECO:0007669"/>
    <property type="project" value="UniProtKB-UniPathway"/>
</dbReference>
<comment type="subunit">
    <text evidence="10">Homodimer.</text>
</comment>
<dbReference type="AlphaFoldDB" id="A0A843YRK9"/>
<dbReference type="Proteomes" id="UP000451565">
    <property type="component" value="Unassembled WGS sequence"/>
</dbReference>
<evidence type="ECO:0000256" key="4">
    <source>
        <dbReference type="ARBA" id="ARBA00007637"/>
    </source>
</evidence>
<evidence type="ECO:0000313" key="13">
    <source>
        <dbReference type="Proteomes" id="UP000451565"/>
    </source>
</evidence>
<dbReference type="InterPro" id="IPR001509">
    <property type="entry name" value="Epimerase_deHydtase"/>
</dbReference>
<evidence type="ECO:0000256" key="2">
    <source>
        <dbReference type="ARBA" id="ARBA00001911"/>
    </source>
</evidence>
<dbReference type="PANTHER" id="PTHR43725:SF47">
    <property type="entry name" value="UDP-GLUCOSE 4-EPIMERASE"/>
    <property type="match status" value="1"/>
</dbReference>
<evidence type="ECO:0000256" key="9">
    <source>
        <dbReference type="ARBA" id="ARBA00023235"/>
    </source>
</evidence>
<dbReference type="UniPathway" id="UPA00214"/>
<dbReference type="Gene3D" id="3.90.25.10">
    <property type="entry name" value="UDP-galactose 4-epimerase, domain 1"/>
    <property type="match status" value="1"/>
</dbReference>
<dbReference type="Gene3D" id="3.40.50.720">
    <property type="entry name" value="NAD(P)-binding Rossmann-like Domain"/>
    <property type="match status" value="1"/>
</dbReference>
<keyword evidence="10" id="KW-0119">Carbohydrate metabolism</keyword>
<accession>A0A843YRK9</accession>
<comment type="caution">
    <text evidence="12">The sequence shown here is derived from an EMBL/GenBank/DDBJ whole genome shotgun (WGS) entry which is preliminary data.</text>
</comment>
<evidence type="ECO:0000256" key="3">
    <source>
        <dbReference type="ARBA" id="ARBA00004947"/>
    </source>
</evidence>
<keyword evidence="8" id="KW-0299">Galactose metabolism</keyword>
<keyword evidence="13" id="KW-1185">Reference proteome</keyword>
<evidence type="ECO:0000256" key="1">
    <source>
        <dbReference type="ARBA" id="ARBA00000083"/>
    </source>
</evidence>
<comment type="cofactor">
    <cofactor evidence="2 10">
        <name>NAD(+)</name>
        <dbReference type="ChEBI" id="CHEBI:57540"/>
    </cofactor>
</comment>
<dbReference type="InterPro" id="IPR005886">
    <property type="entry name" value="UDP_G4E"/>
</dbReference>
<keyword evidence="9 10" id="KW-0413">Isomerase</keyword>
<evidence type="ECO:0000256" key="10">
    <source>
        <dbReference type="RuleBase" id="RU366046"/>
    </source>
</evidence>
<evidence type="ECO:0000256" key="6">
    <source>
        <dbReference type="ARBA" id="ARBA00018569"/>
    </source>
</evidence>
<dbReference type="InterPro" id="IPR036291">
    <property type="entry name" value="NAD(P)-bd_dom_sf"/>
</dbReference>
<dbReference type="Pfam" id="PF01370">
    <property type="entry name" value="Epimerase"/>
    <property type="match status" value="1"/>
</dbReference>
<evidence type="ECO:0000259" key="11">
    <source>
        <dbReference type="Pfam" id="PF01370"/>
    </source>
</evidence>
<comment type="pathway">
    <text evidence="3 10">Carbohydrate metabolism; galactose metabolism.</text>
</comment>
<reference evidence="12 13" key="1">
    <citation type="submission" date="2019-10" db="EMBL/GenBank/DDBJ databases">
        <title>Glaciimonas soli sp. nov., a psychrophilic bacterium isolated from the forest soil of a high elevation mountain in Taiwan.</title>
        <authorList>
            <person name="Wang L.-T."/>
            <person name="Shieh W.Y."/>
        </authorList>
    </citation>
    <scope>NUCLEOTIDE SEQUENCE [LARGE SCALE GENOMIC DNA]</scope>
    <source>
        <strain evidence="12 13">GS1</strain>
    </source>
</reference>
<dbReference type="OrthoDB" id="9803010at2"/>
<keyword evidence="7 10" id="KW-0520">NAD</keyword>
<dbReference type="SUPFAM" id="SSF51735">
    <property type="entry name" value="NAD(P)-binding Rossmann-fold domains"/>
    <property type="match status" value="1"/>
</dbReference>